<proteinExistence type="predicted"/>
<reference evidence="3" key="1">
    <citation type="journal article" date="2023" name="Proc. Natl. Acad. Sci. U.S.A.">
        <title>Genomic and structural basis for evolution of tropane alkaloid biosynthesis.</title>
        <authorList>
            <person name="Wanga Y.-J."/>
            <person name="Taina T."/>
            <person name="Yua J.-Y."/>
            <person name="Lia J."/>
            <person name="Xua B."/>
            <person name="Chenc J."/>
            <person name="D'Auriad J.C."/>
            <person name="Huanga J.-P."/>
            <person name="Huanga S.-X."/>
        </authorList>
    </citation>
    <scope>NUCLEOTIDE SEQUENCE [LARGE SCALE GENOMIC DNA]</scope>
    <source>
        <strain evidence="3">cv. KIB-2019</strain>
    </source>
</reference>
<feature type="compositionally biased region" description="Basic and acidic residues" evidence="1">
    <location>
        <begin position="9"/>
        <end position="22"/>
    </location>
</feature>
<dbReference type="AlphaFoldDB" id="A0A9Q1R9T9"/>
<organism evidence="2 3">
    <name type="scientific">Anisodus acutangulus</name>
    <dbReference type="NCBI Taxonomy" id="402998"/>
    <lineage>
        <taxon>Eukaryota</taxon>
        <taxon>Viridiplantae</taxon>
        <taxon>Streptophyta</taxon>
        <taxon>Embryophyta</taxon>
        <taxon>Tracheophyta</taxon>
        <taxon>Spermatophyta</taxon>
        <taxon>Magnoliopsida</taxon>
        <taxon>eudicotyledons</taxon>
        <taxon>Gunneridae</taxon>
        <taxon>Pentapetalae</taxon>
        <taxon>asterids</taxon>
        <taxon>lamiids</taxon>
        <taxon>Solanales</taxon>
        <taxon>Solanaceae</taxon>
        <taxon>Solanoideae</taxon>
        <taxon>Hyoscyameae</taxon>
        <taxon>Anisodus</taxon>
    </lineage>
</organism>
<dbReference type="EMBL" id="JAJAGQ010000011">
    <property type="protein sequence ID" value="KAJ8549420.1"/>
    <property type="molecule type" value="Genomic_DNA"/>
</dbReference>
<accession>A0A9Q1R9T9</accession>
<evidence type="ECO:0000256" key="1">
    <source>
        <dbReference type="SAM" id="MobiDB-lite"/>
    </source>
</evidence>
<dbReference type="Proteomes" id="UP001152561">
    <property type="component" value="Unassembled WGS sequence"/>
</dbReference>
<protein>
    <submittedName>
        <fullName evidence="2">Uncharacterized protein</fullName>
    </submittedName>
</protein>
<name>A0A9Q1R9T9_9SOLA</name>
<gene>
    <name evidence="2" type="ORF">K7X08_033127</name>
</gene>
<feature type="region of interest" description="Disordered" evidence="1">
    <location>
        <begin position="1"/>
        <end position="88"/>
    </location>
</feature>
<feature type="compositionally biased region" description="Gly residues" evidence="1">
    <location>
        <begin position="77"/>
        <end position="88"/>
    </location>
</feature>
<evidence type="ECO:0000313" key="3">
    <source>
        <dbReference type="Proteomes" id="UP001152561"/>
    </source>
</evidence>
<comment type="caution">
    <text evidence="2">The sequence shown here is derived from an EMBL/GenBank/DDBJ whole genome shotgun (WGS) entry which is preliminary data.</text>
</comment>
<evidence type="ECO:0000313" key="2">
    <source>
        <dbReference type="EMBL" id="KAJ8549420.1"/>
    </source>
</evidence>
<sequence>MSTFTFSSDTKEVEEKNKESEVTSRSLAEESANNVGFGDTDAPVVQTSVMGSASEELVPETQTEKDEETTTRLVGGNLPGGDDGGLTF</sequence>
<keyword evidence="3" id="KW-1185">Reference proteome</keyword>